<evidence type="ECO:0000256" key="8">
    <source>
        <dbReference type="SAM" id="MobiDB-lite"/>
    </source>
</evidence>
<name>A0A8H5M703_9AGAR</name>
<gene>
    <name evidence="9" type="ORF">D9615_005097</name>
</gene>
<feature type="region of interest" description="Disordered" evidence="8">
    <location>
        <begin position="93"/>
        <end position="134"/>
    </location>
</feature>
<dbReference type="PANTHER" id="PTHR43098:SF3">
    <property type="entry name" value="L-ORNITHINE N(5)-MONOOXYGENASE-RELATED"/>
    <property type="match status" value="1"/>
</dbReference>
<dbReference type="Gene3D" id="3.50.50.60">
    <property type="entry name" value="FAD/NAD(P)-binding domain"/>
    <property type="match status" value="1"/>
</dbReference>
<keyword evidence="10" id="KW-1185">Reference proteome</keyword>
<evidence type="ECO:0000256" key="6">
    <source>
        <dbReference type="ARBA" id="ARBA00023002"/>
    </source>
</evidence>
<dbReference type="OrthoDB" id="74360at2759"/>
<keyword evidence="5" id="KW-0521">NADP</keyword>
<evidence type="ECO:0000256" key="5">
    <source>
        <dbReference type="ARBA" id="ARBA00022857"/>
    </source>
</evidence>
<accession>A0A8H5M703</accession>
<dbReference type="PANTHER" id="PTHR43098">
    <property type="entry name" value="L-ORNITHINE N(5)-MONOOXYGENASE-RELATED"/>
    <property type="match status" value="1"/>
</dbReference>
<evidence type="ECO:0000256" key="2">
    <source>
        <dbReference type="ARBA" id="ARBA00010139"/>
    </source>
</evidence>
<dbReference type="InterPro" id="IPR036188">
    <property type="entry name" value="FAD/NAD-bd_sf"/>
</dbReference>
<organism evidence="9 10">
    <name type="scientific">Tricholomella constricta</name>
    <dbReference type="NCBI Taxonomy" id="117010"/>
    <lineage>
        <taxon>Eukaryota</taxon>
        <taxon>Fungi</taxon>
        <taxon>Dikarya</taxon>
        <taxon>Basidiomycota</taxon>
        <taxon>Agaricomycotina</taxon>
        <taxon>Agaricomycetes</taxon>
        <taxon>Agaricomycetidae</taxon>
        <taxon>Agaricales</taxon>
        <taxon>Tricholomatineae</taxon>
        <taxon>Lyophyllaceae</taxon>
        <taxon>Tricholomella</taxon>
    </lineage>
</organism>
<sequence length="161" mass="18490">MECSVRVRTLSSSRPSDLIVLVDSDFSIYQLSIEELWKEWEWTERFPGRQELVDYFAYVDKKLDLKRDMSFDTRVTAAYFDSPTDRCVVSTSRHRTGIPSAPASSSSAPDLRPSPLPRIQGARRLPRHHPPHSPMAVRPIRRILLLSERIARFATVAELSH</sequence>
<evidence type="ECO:0000313" key="10">
    <source>
        <dbReference type="Proteomes" id="UP000565441"/>
    </source>
</evidence>
<keyword evidence="6" id="KW-0560">Oxidoreductase</keyword>
<evidence type="ECO:0000256" key="4">
    <source>
        <dbReference type="ARBA" id="ARBA00022827"/>
    </source>
</evidence>
<keyword evidence="3" id="KW-0285">Flavoprotein</keyword>
<dbReference type="EMBL" id="JAACJP010000007">
    <property type="protein sequence ID" value="KAF5383183.1"/>
    <property type="molecule type" value="Genomic_DNA"/>
</dbReference>
<dbReference type="Proteomes" id="UP000565441">
    <property type="component" value="Unassembled WGS sequence"/>
</dbReference>
<dbReference type="InterPro" id="IPR050775">
    <property type="entry name" value="FAD-binding_Monooxygenases"/>
</dbReference>
<comment type="similarity">
    <text evidence="2">Belongs to the FAD-binding monooxygenase family.</text>
</comment>
<evidence type="ECO:0000256" key="7">
    <source>
        <dbReference type="ARBA" id="ARBA00023033"/>
    </source>
</evidence>
<dbReference type="GO" id="GO:0004497">
    <property type="term" value="F:monooxygenase activity"/>
    <property type="evidence" value="ECO:0007669"/>
    <property type="project" value="UniProtKB-KW"/>
</dbReference>
<comment type="caution">
    <text evidence="9">The sequence shown here is derived from an EMBL/GenBank/DDBJ whole genome shotgun (WGS) entry which is preliminary data.</text>
</comment>
<evidence type="ECO:0000256" key="3">
    <source>
        <dbReference type="ARBA" id="ARBA00022630"/>
    </source>
</evidence>
<reference evidence="9 10" key="1">
    <citation type="journal article" date="2020" name="ISME J.">
        <title>Uncovering the hidden diversity of litter-decomposition mechanisms in mushroom-forming fungi.</title>
        <authorList>
            <person name="Floudas D."/>
            <person name="Bentzer J."/>
            <person name="Ahren D."/>
            <person name="Johansson T."/>
            <person name="Persson P."/>
            <person name="Tunlid A."/>
        </authorList>
    </citation>
    <scope>NUCLEOTIDE SEQUENCE [LARGE SCALE GENOMIC DNA]</scope>
    <source>
        <strain evidence="9 10">CBS 661.87</strain>
    </source>
</reference>
<dbReference type="AlphaFoldDB" id="A0A8H5M703"/>
<proteinExistence type="inferred from homology"/>
<protein>
    <submittedName>
        <fullName evidence="9">Uncharacterized protein</fullName>
    </submittedName>
</protein>
<keyword evidence="7" id="KW-0503">Monooxygenase</keyword>
<evidence type="ECO:0000256" key="1">
    <source>
        <dbReference type="ARBA" id="ARBA00001974"/>
    </source>
</evidence>
<comment type="cofactor">
    <cofactor evidence="1">
        <name>FAD</name>
        <dbReference type="ChEBI" id="CHEBI:57692"/>
    </cofactor>
</comment>
<keyword evidence="4" id="KW-0274">FAD</keyword>
<feature type="compositionally biased region" description="Low complexity" evidence="8">
    <location>
        <begin position="99"/>
        <end position="113"/>
    </location>
</feature>
<evidence type="ECO:0000313" key="9">
    <source>
        <dbReference type="EMBL" id="KAF5383183.1"/>
    </source>
</evidence>